<dbReference type="Proteomes" id="UP000704762">
    <property type="component" value="Unassembled WGS sequence"/>
</dbReference>
<gene>
    <name evidence="2" type="ORF">JOE57_001662</name>
</gene>
<evidence type="ECO:0000313" key="3">
    <source>
        <dbReference type="Proteomes" id="UP000704762"/>
    </source>
</evidence>
<evidence type="ECO:0000256" key="1">
    <source>
        <dbReference type="SAM" id="MobiDB-lite"/>
    </source>
</evidence>
<reference evidence="2 3" key="1">
    <citation type="submission" date="2021-01" db="EMBL/GenBank/DDBJ databases">
        <title>Sequencing the genomes of 1000 actinobacteria strains.</title>
        <authorList>
            <person name="Klenk H.-P."/>
        </authorList>
    </citation>
    <scope>NUCLEOTIDE SEQUENCE [LARGE SCALE GENOMIC DNA]</scope>
    <source>
        <strain evidence="2 3">DSM 18662</strain>
    </source>
</reference>
<dbReference type="EMBL" id="JAFBCF010000001">
    <property type="protein sequence ID" value="MBM7798741.1"/>
    <property type="molecule type" value="Genomic_DNA"/>
</dbReference>
<accession>A0ABS2RIC0</accession>
<keyword evidence="3" id="KW-1185">Reference proteome</keyword>
<dbReference type="RefSeq" id="WP_204917250.1">
    <property type="nucleotide sequence ID" value="NZ_BAAAQP010000002.1"/>
</dbReference>
<evidence type="ECO:0000313" key="2">
    <source>
        <dbReference type="EMBL" id="MBM7798741.1"/>
    </source>
</evidence>
<protein>
    <submittedName>
        <fullName evidence="2">Uncharacterized protein</fullName>
    </submittedName>
</protein>
<comment type="caution">
    <text evidence="2">The sequence shown here is derived from an EMBL/GenBank/DDBJ whole genome shotgun (WGS) entry which is preliminary data.</text>
</comment>
<proteinExistence type="predicted"/>
<name>A0ABS2RIC0_9ACTN</name>
<feature type="region of interest" description="Disordered" evidence="1">
    <location>
        <begin position="1"/>
        <end position="36"/>
    </location>
</feature>
<organism evidence="2 3">
    <name type="scientific">Microlunatus panaciterrae</name>
    <dbReference type="NCBI Taxonomy" id="400768"/>
    <lineage>
        <taxon>Bacteria</taxon>
        <taxon>Bacillati</taxon>
        <taxon>Actinomycetota</taxon>
        <taxon>Actinomycetes</taxon>
        <taxon>Propionibacteriales</taxon>
        <taxon>Propionibacteriaceae</taxon>
        <taxon>Microlunatus</taxon>
    </lineage>
</organism>
<sequence>MPVGEPLRAAVRTVTPGSTRPTAPPPVPPDPTRHELRTYPVPEEIHPVDSDDRLDFDSGFEIRPLPGGCMINFGPRNRSY</sequence>